<dbReference type="Proteomes" id="UP001175261">
    <property type="component" value="Unassembled WGS sequence"/>
</dbReference>
<dbReference type="InterPro" id="IPR050121">
    <property type="entry name" value="Cytochrome_P450_monoxygenase"/>
</dbReference>
<dbReference type="InterPro" id="IPR002401">
    <property type="entry name" value="Cyt_P450_E_grp-I"/>
</dbReference>
<evidence type="ECO:0000256" key="2">
    <source>
        <dbReference type="ARBA" id="ARBA00022617"/>
    </source>
</evidence>
<comment type="similarity">
    <text evidence="1">Belongs to the cytochrome P450 family.</text>
</comment>
<evidence type="ECO:0000313" key="6">
    <source>
        <dbReference type="EMBL" id="KAK0389147.1"/>
    </source>
</evidence>
<dbReference type="GO" id="GO:0005506">
    <property type="term" value="F:iron ion binding"/>
    <property type="evidence" value="ECO:0007669"/>
    <property type="project" value="InterPro"/>
</dbReference>
<dbReference type="InterPro" id="IPR036396">
    <property type="entry name" value="Cyt_P450_sf"/>
</dbReference>
<evidence type="ECO:0000256" key="4">
    <source>
        <dbReference type="ARBA" id="ARBA00023004"/>
    </source>
</evidence>
<evidence type="ECO:0000313" key="7">
    <source>
        <dbReference type="Proteomes" id="UP001175261"/>
    </source>
</evidence>
<accession>A0AA39L9K5</accession>
<evidence type="ECO:0000256" key="3">
    <source>
        <dbReference type="ARBA" id="ARBA00022723"/>
    </source>
</evidence>
<feature type="binding site" description="axial binding residue" evidence="5">
    <location>
        <position position="368"/>
    </location>
    <ligand>
        <name>heme</name>
        <dbReference type="ChEBI" id="CHEBI:30413"/>
    </ligand>
    <ligandPart>
        <name>Fe</name>
        <dbReference type="ChEBI" id="CHEBI:18248"/>
    </ligandPart>
</feature>
<dbReference type="EMBL" id="JAPDFR010000002">
    <property type="protein sequence ID" value="KAK0389147.1"/>
    <property type="molecule type" value="Genomic_DNA"/>
</dbReference>
<reference evidence="6" key="1">
    <citation type="submission" date="2022-10" db="EMBL/GenBank/DDBJ databases">
        <title>Determination and structural analysis of whole genome sequence of Sarocladium strictum F4-1.</title>
        <authorList>
            <person name="Hu L."/>
            <person name="Jiang Y."/>
        </authorList>
    </citation>
    <scope>NUCLEOTIDE SEQUENCE</scope>
    <source>
        <strain evidence="6">F4-1</strain>
    </source>
</reference>
<dbReference type="GO" id="GO:0016705">
    <property type="term" value="F:oxidoreductase activity, acting on paired donors, with incorporation or reduction of molecular oxygen"/>
    <property type="evidence" value="ECO:0007669"/>
    <property type="project" value="InterPro"/>
</dbReference>
<dbReference type="GO" id="GO:0004497">
    <property type="term" value="F:monooxygenase activity"/>
    <property type="evidence" value="ECO:0007669"/>
    <property type="project" value="InterPro"/>
</dbReference>
<dbReference type="InterPro" id="IPR001128">
    <property type="entry name" value="Cyt_P450"/>
</dbReference>
<dbReference type="FunFam" id="1.10.630.10:FF:000051">
    <property type="entry name" value="Cytochrome P450 monooxygenase (Fum15)"/>
    <property type="match status" value="1"/>
</dbReference>
<name>A0AA39L9K5_SARSR</name>
<dbReference type="SUPFAM" id="SSF48264">
    <property type="entry name" value="Cytochrome P450"/>
    <property type="match status" value="1"/>
</dbReference>
<gene>
    <name evidence="6" type="ORF">NLU13_2722</name>
</gene>
<dbReference type="AlphaFoldDB" id="A0AA39L9K5"/>
<dbReference type="PANTHER" id="PTHR24305:SF166">
    <property type="entry name" value="CYTOCHROME P450 12A4, MITOCHONDRIAL-RELATED"/>
    <property type="match status" value="1"/>
</dbReference>
<dbReference type="GO" id="GO:0020037">
    <property type="term" value="F:heme binding"/>
    <property type="evidence" value="ECO:0007669"/>
    <property type="project" value="InterPro"/>
</dbReference>
<keyword evidence="7" id="KW-1185">Reference proteome</keyword>
<dbReference type="PRINTS" id="PR00385">
    <property type="entry name" value="P450"/>
</dbReference>
<dbReference type="Pfam" id="PF00067">
    <property type="entry name" value="p450"/>
    <property type="match status" value="1"/>
</dbReference>
<protein>
    <recommendedName>
        <fullName evidence="8">Cytochrome P450</fullName>
    </recommendedName>
</protein>
<comment type="cofactor">
    <cofactor evidence="5">
        <name>heme</name>
        <dbReference type="ChEBI" id="CHEBI:30413"/>
    </cofactor>
</comment>
<dbReference type="PRINTS" id="PR00463">
    <property type="entry name" value="EP450I"/>
</dbReference>
<evidence type="ECO:0000256" key="1">
    <source>
        <dbReference type="ARBA" id="ARBA00010617"/>
    </source>
</evidence>
<evidence type="ECO:0008006" key="8">
    <source>
        <dbReference type="Google" id="ProtNLM"/>
    </source>
</evidence>
<keyword evidence="2 5" id="KW-0349">Heme</keyword>
<organism evidence="6 7">
    <name type="scientific">Sarocladium strictum</name>
    <name type="common">Black bundle disease fungus</name>
    <name type="synonym">Acremonium strictum</name>
    <dbReference type="NCBI Taxonomy" id="5046"/>
    <lineage>
        <taxon>Eukaryota</taxon>
        <taxon>Fungi</taxon>
        <taxon>Dikarya</taxon>
        <taxon>Ascomycota</taxon>
        <taxon>Pezizomycotina</taxon>
        <taxon>Sordariomycetes</taxon>
        <taxon>Hypocreomycetidae</taxon>
        <taxon>Hypocreales</taxon>
        <taxon>Sarocladiaceae</taxon>
        <taxon>Sarocladium</taxon>
    </lineage>
</organism>
<evidence type="ECO:0000256" key="5">
    <source>
        <dbReference type="PIRSR" id="PIRSR602401-1"/>
    </source>
</evidence>
<sequence>MSPRLMADLLVHKCYDFSKPKRIRKFLRYILGDGLIIVEEDQHKFLRKNTMPAFHYRHIKELYPMMWAKGEALYKALNQETKESSSPVIELNTWASKVTLDIIGIAGIGRRFDAVEKNEDPLADVYEQLLEPSGEKLLFGMLSMAIGRKVVAMVPWRMNGVFNGLTGSLDALCRPMIEEKRVAISEKGDDHFDVLSLLMKSELFTDESLKDQLLTFLAAGHETTASAFTWACYLLTKHPDVQERLREEIKEALPEDVASMAAADLAGTLEQLPLLNGIMQETFRLYPTVPMTMRQALRDTQIGDQFIPEGTDLIVPIWYINRSPEIWGADAAKFKPERWIADNGKPNLNGGASSNYDFMTFLHGPRSCIGQNFAKAEMRCLLAGMVRSFSWELAMDDAKVLPRGVITIRPENGMYLKLTPLPTKAQ</sequence>
<comment type="caution">
    <text evidence="6">The sequence shown here is derived from an EMBL/GenBank/DDBJ whole genome shotgun (WGS) entry which is preliminary data.</text>
</comment>
<proteinExistence type="inferred from homology"/>
<dbReference type="Gene3D" id="1.10.630.10">
    <property type="entry name" value="Cytochrome P450"/>
    <property type="match status" value="1"/>
</dbReference>
<keyword evidence="4 5" id="KW-0408">Iron</keyword>
<dbReference type="CDD" id="cd11069">
    <property type="entry name" value="CYP_FUM15-like"/>
    <property type="match status" value="1"/>
</dbReference>
<dbReference type="PANTHER" id="PTHR24305">
    <property type="entry name" value="CYTOCHROME P450"/>
    <property type="match status" value="1"/>
</dbReference>
<keyword evidence="3 5" id="KW-0479">Metal-binding</keyword>